<dbReference type="InterPro" id="IPR031107">
    <property type="entry name" value="Small_HSP"/>
</dbReference>
<comment type="caution">
    <text evidence="4">The sequence shown here is derived from an EMBL/GenBank/DDBJ whole genome shotgun (WGS) entry which is preliminary data.</text>
</comment>
<evidence type="ECO:0000256" key="1">
    <source>
        <dbReference type="PROSITE-ProRule" id="PRU00285"/>
    </source>
</evidence>
<dbReference type="PROSITE" id="PS01031">
    <property type="entry name" value="SHSP"/>
    <property type="match status" value="1"/>
</dbReference>
<sequence>MLYGLDQRRKRQDFNEGFWDGFTNRDVLEDYPIRERSDIPAVNVVENKQEYILELAAPGMCKEDYKLEVEDNILTISGESEKRNTENQERSFIRNEFTCSYFSRSFILPEHINSDEISASCSEGILTIHIPKKEEAMKDNRRQIDIS</sequence>
<dbReference type="CDD" id="cd06464">
    <property type="entry name" value="ACD_sHsps-like"/>
    <property type="match status" value="1"/>
</dbReference>
<proteinExistence type="inferred from homology"/>
<dbReference type="InterPro" id="IPR008978">
    <property type="entry name" value="HSP20-like_chaperone"/>
</dbReference>
<organism evidence="4 5">
    <name type="scientific">Fulvivirga imtechensis AK7</name>
    <dbReference type="NCBI Taxonomy" id="1237149"/>
    <lineage>
        <taxon>Bacteria</taxon>
        <taxon>Pseudomonadati</taxon>
        <taxon>Bacteroidota</taxon>
        <taxon>Cytophagia</taxon>
        <taxon>Cytophagales</taxon>
        <taxon>Fulvivirgaceae</taxon>
        <taxon>Fulvivirga</taxon>
    </lineage>
</organism>
<dbReference type="Pfam" id="PF00011">
    <property type="entry name" value="HSP20"/>
    <property type="match status" value="1"/>
</dbReference>
<dbReference type="STRING" id="1237149.C900_04070"/>
<dbReference type="AlphaFoldDB" id="L8JPD7"/>
<dbReference type="SUPFAM" id="SSF49764">
    <property type="entry name" value="HSP20-like chaperones"/>
    <property type="match status" value="1"/>
</dbReference>
<dbReference type="InterPro" id="IPR002068">
    <property type="entry name" value="A-crystallin/Hsp20_dom"/>
</dbReference>
<dbReference type="Proteomes" id="UP000011135">
    <property type="component" value="Unassembled WGS sequence"/>
</dbReference>
<gene>
    <name evidence="4" type="ORF">C900_04070</name>
</gene>
<dbReference type="Gene3D" id="2.60.40.790">
    <property type="match status" value="1"/>
</dbReference>
<reference evidence="4 5" key="1">
    <citation type="submission" date="2012-12" db="EMBL/GenBank/DDBJ databases">
        <title>Genome assembly of Fulvivirga imtechensis AK7.</title>
        <authorList>
            <person name="Nupur N."/>
            <person name="Khatri I."/>
            <person name="Kumar R."/>
            <person name="Subramanian S."/>
            <person name="Pinnaka A."/>
        </authorList>
    </citation>
    <scope>NUCLEOTIDE SEQUENCE [LARGE SCALE GENOMIC DNA]</scope>
    <source>
        <strain evidence="4 5">AK7</strain>
    </source>
</reference>
<feature type="domain" description="SHSP" evidence="3">
    <location>
        <begin position="33"/>
        <end position="147"/>
    </location>
</feature>
<protein>
    <submittedName>
        <fullName evidence="4">Putative heat-shock related protein</fullName>
    </submittedName>
</protein>
<evidence type="ECO:0000259" key="3">
    <source>
        <dbReference type="PROSITE" id="PS01031"/>
    </source>
</evidence>
<evidence type="ECO:0000313" key="5">
    <source>
        <dbReference type="Proteomes" id="UP000011135"/>
    </source>
</evidence>
<keyword evidence="5" id="KW-1185">Reference proteome</keyword>
<dbReference type="RefSeq" id="WP_009581488.1">
    <property type="nucleotide sequence ID" value="NZ_AMZN01000056.1"/>
</dbReference>
<name>L8JPD7_9BACT</name>
<evidence type="ECO:0000256" key="2">
    <source>
        <dbReference type="RuleBase" id="RU003616"/>
    </source>
</evidence>
<dbReference type="eggNOG" id="COG0071">
    <property type="taxonomic scope" value="Bacteria"/>
</dbReference>
<evidence type="ECO:0000313" key="4">
    <source>
        <dbReference type="EMBL" id="ELR70073.1"/>
    </source>
</evidence>
<accession>L8JPD7</accession>
<dbReference type="EMBL" id="AMZN01000056">
    <property type="protein sequence ID" value="ELR70073.1"/>
    <property type="molecule type" value="Genomic_DNA"/>
</dbReference>
<comment type="similarity">
    <text evidence="1 2">Belongs to the small heat shock protein (HSP20) family.</text>
</comment>
<dbReference type="PANTHER" id="PTHR11527">
    <property type="entry name" value="HEAT-SHOCK PROTEIN 20 FAMILY MEMBER"/>
    <property type="match status" value="1"/>
</dbReference>